<reference evidence="1" key="1">
    <citation type="submission" date="2022-01" db="EMBL/GenBank/DDBJ databases">
        <authorList>
            <person name="King R."/>
        </authorList>
    </citation>
    <scope>NUCLEOTIDE SEQUENCE</scope>
</reference>
<dbReference type="Proteomes" id="UP001153636">
    <property type="component" value="Chromosome 7"/>
</dbReference>
<dbReference type="OrthoDB" id="6760986at2759"/>
<accession>A0A9P0GL53</accession>
<dbReference type="AlphaFoldDB" id="A0A9P0GL53"/>
<keyword evidence="2" id="KW-1185">Reference proteome</keyword>
<sequence>MDLRLTHQTKIPRALRRALATSSSDVVFDKTTIVSVAQDKFLLNDSNKVRLIDMLKVHLEKNKILILQAEKDADRLIVTTAILISFYVVVKMVGEDIDLLVLLCGLSRDGREHILPTNRLNNNIIFVKCGRGQPRCHLLDKFLYTIITTRSSTVPSRV</sequence>
<dbReference type="EMBL" id="OV651819">
    <property type="protein sequence ID" value="CAH1113108.1"/>
    <property type="molecule type" value="Genomic_DNA"/>
</dbReference>
<evidence type="ECO:0000313" key="2">
    <source>
        <dbReference type="Proteomes" id="UP001153636"/>
    </source>
</evidence>
<proteinExistence type="predicted"/>
<evidence type="ECO:0000313" key="1">
    <source>
        <dbReference type="EMBL" id="CAH1113108.1"/>
    </source>
</evidence>
<organism evidence="1 2">
    <name type="scientific">Psylliodes chrysocephalus</name>
    <dbReference type="NCBI Taxonomy" id="3402493"/>
    <lineage>
        <taxon>Eukaryota</taxon>
        <taxon>Metazoa</taxon>
        <taxon>Ecdysozoa</taxon>
        <taxon>Arthropoda</taxon>
        <taxon>Hexapoda</taxon>
        <taxon>Insecta</taxon>
        <taxon>Pterygota</taxon>
        <taxon>Neoptera</taxon>
        <taxon>Endopterygota</taxon>
        <taxon>Coleoptera</taxon>
        <taxon>Polyphaga</taxon>
        <taxon>Cucujiformia</taxon>
        <taxon>Chrysomeloidea</taxon>
        <taxon>Chrysomelidae</taxon>
        <taxon>Galerucinae</taxon>
        <taxon>Alticini</taxon>
        <taxon>Psylliodes</taxon>
    </lineage>
</organism>
<gene>
    <name evidence="1" type="ORF">PSYICH_LOCUS13053</name>
</gene>
<protein>
    <submittedName>
        <fullName evidence="1">Uncharacterized protein</fullName>
    </submittedName>
</protein>
<name>A0A9P0GL53_9CUCU</name>